<feature type="domain" description="RsdA/BaiN/AoA(So)-like insert" evidence="5">
    <location>
        <begin position="190"/>
        <end position="352"/>
    </location>
</feature>
<dbReference type="Gene3D" id="2.40.30.10">
    <property type="entry name" value="Translation factors"/>
    <property type="match status" value="1"/>
</dbReference>
<evidence type="ECO:0000256" key="3">
    <source>
        <dbReference type="ARBA" id="ARBA00022827"/>
    </source>
</evidence>
<evidence type="ECO:0000259" key="5">
    <source>
        <dbReference type="Pfam" id="PF22780"/>
    </source>
</evidence>
<dbReference type="InterPro" id="IPR057661">
    <property type="entry name" value="RsdA/BaiN/AoA(So)_Rossmann"/>
</dbReference>
<dbReference type="PRINTS" id="PR00411">
    <property type="entry name" value="PNDRDTASEI"/>
</dbReference>
<evidence type="ECO:0000313" key="6">
    <source>
        <dbReference type="EMBL" id="PKN02664.1"/>
    </source>
</evidence>
<accession>A0A2N2F368</accession>
<dbReference type="InterPro" id="IPR023166">
    <property type="entry name" value="BaiN-like_dom_sf"/>
</dbReference>
<dbReference type="PANTHER" id="PTHR42887:SF2">
    <property type="entry name" value="OS12G0638800 PROTEIN"/>
    <property type="match status" value="1"/>
</dbReference>
<dbReference type="Proteomes" id="UP000233417">
    <property type="component" value="Unassembled WGS sequence"/>
</dbReference>
<comment type="cofactor">
    <cofactor evidence="1">
        <name>FAD</name>
        <dbReference type="ChEBI" id="CHEBI:57692"/>
    </cofactor>
</comment>
<dbReference type="InterPro" id="IPR004792">
    <property type="entry name" value="BaiN-like"/>
</dbReference>
<dbReference type="PRINTS" id="PR00368">
    <property type="entry name" value="FADPNR"/>
</dbReference>
<evidence type="ECO:0000256" key="2">
    <source>
        <dbReference type="ARBA" id="ARBA00022630"/>
    </source>
</evidence>
<dbReference type="EMBL" id="PHAO01000001">
    <property type="protein sequence ID" value="PKN02664.1"/>
    <property type="molecule type" value="Genomic_DNA"/>
</dbReference>
<dbReference type="SUPFAM" id="SSF160996">
    <property type="entry name" value="HI0933 insert domain-like"/>
    <property type="match status" value="1"/>
</dbReference>
<comment type="caution">
    <text evidence="6">The sequence shown here is derived from an EMBL/GenBank/DDBJ whole genome shotgun (WGS) entry which is preliminary data.</text>
</comment>
<organism evidence="6 7">
    <name type="scientific">Candidatus Dojkabacteria bacterium HGW-Dojkabacteria-1</name>
    <dbReference type="NCBI Taxonomy" id="2013761"/>
    <lineage>
        <taxon>Bacteria</taxon>
        <taxon>Candidatus Dojkabacteria</taxon>
    </lineage>
</organism>
<evidence type="ECO:0000259" key="4">
    <source>
        <dbReference type="Pfam" id="PF03486"/>
    </source>
</evidence>
<name>A0A2N2F368_9BACT</name>
<dbReference type="Gene3D" id="3.50.50.60">
    <property type="entry name" value="FAD/NAD(P)-binding domain"/>
    <property type="match status" value="1"/>
</dbReference>
<dbReference type="InterPro" id="IPR036188">
    <property type="entry name" value="FAD/NAD-bd_sf"/>
</dbReference>
<reference evidence="6 7" key="1">
    <citation type="journal article" date="2017" name="ISME J.">
        <title>Potential for microbial H2 and metal transformations associated with novel bacteria and archaea in deep terrestrial subsurface sediments.</title>
        <authorList>
            <person name="Hernsdorf A.W."/>
            <person name="Amano Y."/>
            <person name="Miyakawa K."/>
            <person name="Ise K."/>
            <person name="Suzuki Y."/>
            <person name="Anantharaman K."/>
            <person name="Probst A."/>
            <person name="Burstein D."/>
            <person name="Thomas B.C."/>
            <person name="Banfield J.F."/>
        </authorList>
    </citation>
    <scope>NUCLEOTIDE SEQUENCE [LARGE SCALE GENOMIC DNA]</scope>
    <source>
        <strain evidence="6">HGW-Dojkabacteria-1</strain>
    </source>
</reference>
<sequence>MTYDTIIIGGGAAGLIAGVECKRLGQSFLIIERNPRPGKKLVITGKGRCNVTNHNTNLDDLVSKYQRNGKFLYGAFSRFSVEDTMKYFKDILKIPLKVERGKRVFPKSDKAVDIIYALTEQVGENILPNTSVMKFNMDGNTISSVTTYKGDFKAKKYILATGGKTYPVTGSNGDGYTLAKEIGHTITELKPALVPILCKEKYVKELAGLSLKYVTISAYQNEKKVCSKFGEALFTHEGLSGPIVIDMSREIGDALEKGEVNISIDFKPAIPKEELDKRLQHDLKESGRKNLRTLLKSYLPSSLIPIVVDLSQIPPSTQACDINREQRNTIIDLLKDFKLTVSGLESWDKAIVTSGGVSIKEIDPKTMKSKLIDNLYFAGEIIDVYGPTGGYNLQICWSTGITAARSRP</sequence>
<evidence type="ECO:0000313" key="7">
    <source>
        <dbReference type="Proteomes" id="UP000233417"/>
    </source>
</evidence>
<protein>
    <submittedName>
        <fullName evidence="6">Aminoacetone oxidase family FAD-binding enzyme</fullName>
    </submittedName>
</protein>
<dbReference type="AlphaFoldDB" id="A0A2N2F368"/>
<evidence type="ECO:0000256" key="1">
    <source>
        <dbReference type="ARBA" id="ARBA00001974"/>
    </source>
</evidence>
<dbReference type="Gene3D" id="1.10.8.260">
    <property type="entry name" value="HI0933 insert domain-like"/>
    <property type="match status" value="1"/>
</dbReference>
<dbReference type="Pfam" id="PF03486">
    <property type="entry name" value="HI0933_like"/>
    <property type="match status" value="1"/>
</dbReference>
<dbReference type="SUPFAM" id="SSF51905">
    <property type="entry name" value="FAD/NAD(P)-binding domain"/>
    <property type="match status" value="1"/>
</dbReference>
<feature type="domain" description="RsdA/BaiN/AoA(So)-like Rossmann fold-like" evidence="4">
    <location>
        <begin position="4"/>
        <end position="405"/>
    </location>
</feature>
<dbReference type="NCBIfam" id="TIGR00275">
    <property type="entry name" value="aminoacetone oxidase family FAD-binding enzyme"/>
    <property type="match status" value="1"/>
</dbReference>
<keyword evidence="3" id="KW-0274">FAD</keyword>
<dbReference type="Pfam" id="PF22780">
    <property type="entry name" value="HI0933_like_1st"/>
    <property type="match status" value="1"/>
</dbReference>
<dbReference type="PANTHER" id="PTHR42887">
    <property type="entry name" value="OS12G0638800 PROTEIN"/>
    <property type="match status" value="1"/>
</dbReference>
<gene>
    <name evidence="6" type="ORF">CVU76_01335</name>
</gene>
<proteinExistence type="predicted"/>
<dbReference type="InterPro" id="IPR055178">
    <property type="entry name" value="RsdA/BaiN/AoA(So)-like_dom"/>
</dbReference>
<keyword evidence="2" id="KW-0285">Flavoprotein</keyword>